<evidence type="ECO:0000259" key="5">
    <source>
        <dbReference type="Pfam" id="PF05193"/>
    </source>
</evidence>
<evidence type="ECO:0000256" key="1">
    <source>
        <dbReference type="ARBA" id="ARBA00007261"/>
    </source>
</evidence>
<dbReference type="InterPro" id="IPR011765">
    <property type="entry name" value="Pept_M16_N"/>
</dbReference>
<dbReference type="InterPro" id="IPR011249">
    <property type="entry name" value="Metalloenz_LuxS/M16"/>
</dbReference>
<dbReference type="Proteomes" id="UP000221024">
    <property type="component" value="Unassembled WGS sequence"/>
</dbReference>
<feature type="domain" description="Peptidase M16 C-terminal" evidence="5">
    <location>
        <begin position="264"/>
        <end position="440"/>
    </location>
</feature>
<sequence length="530" mass="58645">MTSSTPSSRPLRMLWAALLIAIGTWASIGPQVGTSQDLLQQFEDRVTTFTLDNGLTFVVIERPEAPVVSFHTYADVGSVDEPSGQTGIAHMFEHMAFKGTTRIGTQNIEQEVAAIDAMEATYQELLRAQAPPQADSARIASLQAEFETAQEEAESYIDAGAFDGLLEREGANGLNAFTSADATGYLYSLPANKIELFFATESERFLYPVFREFYTERDVVMEERRQRTESNPTGRLLEEFVAAAFKAHPYGNPVIGHMSDLETLSITEAEAFFEKYYQANNLTIAMAGDVDPDEARDLAEQYFSRLPAGEPPLPVMTEEPEQPGERRVTLVEDSQPFVLVGYHRDSMRSPDAPVYRVLQDVLTQGRTSRLYQSMVDTGEALQVQSIPSFPGSKYPTLFALIGVPNRDVSPEAIEQSIYDELDRLIDEGITPEELERAKTRVRANLVRQLNSNMGLARQFAAMESLTGDWRTVFEDVDAVEAVTAEDVQRVAEETFTRSNRTVGVIKSADDSDADPDSDTDDDASGDDASN</sequence>
<evidence type="ECO:0000259" key="4">
    <source>
        <dbReference type="Pfam" id="PF00675"/>
    </source>
</evidence>
<feature type="domain" description="Peptidase M16 N-terminal" evidence="4">
    <location>
        <begin position="162"/>
        <end position="256"/>
    </location>
</feature>
<protein>
    <submittedName>
        <fullName evidence="6">Peptidase M16</fullName>
    </submittedName>
</protein>
<accession>A0A2H3P591</accession>
<dbReference type="OrthoDB" id="9811314at2"/>
<evidence type="ECO:0000256" key="2">
    <source>
        <dbReference type="SAM" id="Coils"/>
    </source>
</evidence>
<feature type="region of interest" description="Disordered" evidence="3">
    <location>
        <begin position="501"/>
        <end position="530"/>
    </location>
</feature>
<dbReference type="InterPro" id="IPR007863">
    <property type="entry name" value="Peptidase_M16_C"/>
</dbReference>
<dbReference type="AlphaFoldDB" id="A0A2H3P591"/>
<feature type="domain" description="Peptidase M16 N-terminal" evidence="4">
    <location>
        <begin position="58"/>
        <end position="115"/>
    </location>
</feature>
<gene>
    <name evidence="6" type="ORF">CRI93_11845</name>
</gene>
<dbReference type="PANTHER" id="PTHR11851">
    <property type="entry name" value="METALLOPROTEASE"/>
    <property type="match status" value="1"/>
</dbReference>
<name>A0A2H3P591_9BACT</name>
<comment type="similarity">
    <text evidence="1">Belongs to the peptidase M16 family.</text>
</comment>
<comment type="caution">
    <text evidence="6">The sequence shown here is derived from an EMBL/GenBank/DDBJ whole genome shotgun (WGS) entry which is preliminary data.</text>
</comment>
<dbReference type="RefSeq" id="WP_098062850.1">
    <property type="nucleotide sequence ID" value="NZ_PDEP01000011.1"/>
</dbReference>
<evidence type="ECO:0000313" key="6">
    <source>
        <dbReference type="EMBL" id="PEN05788.1"/>
    </source>
</evidence>
<feature type="compositionally biased region" description="Acidic residues" evidence="3">
    <location>
        <begin position="510"/>
        <end position="530"/>
    </location>
</feature>
<proteinExistence type="inferred from homology"/>
<dbReference type="Pfam" id="PF00675">
    <property type="entry name" value="Peptidase_M16"/>
    <property type="match status" value="2"/>
</dbReference>
<evidence type="ECO:0000313" key="7">
    <source>
        <dbReference type="Proteomes" id="UP000221024"/>
    </source>
</evidence>
<dbReference type="EMBL" id="PDEP01000011">
    <property type="protein sequence ID" value="PEN05788.1"/>
    <property type="molecule type" value="Genomic_DNA"/>
</dbReference>
<evidence type="ECO:0000256" key="3">
    <source>
        <dbReference type="SAM" id="MobiDB-lite"/>
    </source>
</evidence>
<reference evidence="6 7" key="1">
    <citation type="submission" date="2017-10" db="EMBL/GenBank/DDBJ databases">
        <title>Draft genome of Longimonas halophila.</title>
        <authorList>
            <person name="Goh K.M."/>
            <person name="Shamsir M.S."/>
            <person name="Lim S.W."/>
        </authorList>
    </citation>
    <scope>NUCLEOTIDE SEQUENCE [LARGE SCALE GENOMIC DNA]</scope>
    <source>
        <strain evidence="6 7">KCTC 42399</strain>
    </source>
</reference>
<dbReference type="Pfam" id="PF05193">
    <property type="entry name" value="Peptidase_M16_C"/>
    <property type="match status" value="1"/>
</dbReference>
<keyword evidence="7" id="KW-1185">Reference proteome</keyword>
<organism evidence="6 7">
    <name type="scientific">Longimonas halophila</name>
    <dbReference type="NCBI Taxonomy" id="1469170"/>
    <lineage>
        <taxon>Bacteria</taxon>
        <taxon>Pseudomonadati</taxon>
        <taxon>Rhodothermota</taxon>
        <taxon>Rhodothermia</taxon>
        <taxon>Rhodothermales</taxon>
        <taxon>Salisaetaceae</taxon>
        <taxon>Longimonas</taxon>
    </lineage>
</organism>
<keyword evidence="2" id="KW-0175">Coiled coil</keyword>
<dbReference type="SUPFAM" id="SSF63411">
    <property type="entry name" value="LuxS/MPP-like metallohydrolase"/>
    <property type="match status" value="2"/>
</dbReference>
<feature type="coiled-coil region" evidence="2">
    <location>
        <begin position="108"/>
        <end position="159"/>
    </location>
</feature>
<dbReference type="GO" id="GO:0046872">
    <property type="term" value="F:metal ion binding"/>
    <property type="evidence" value="ECO:0007669"/>
    <property type="project" value="InterPro"/>
</dbReference>
<dbReference type="InterPro" id="IPR050361">
    <property type="entry name" value="MPP/UQCRC_Complex"/>
</dbReference>
<dbReference type="PANTHER" id="PTHR11851:SF49">
    <property type="entry name" value="MITOCHONDRIAL-PROCESSING PEPTIDASE SUBUNIT ALPHA"/>
    <property type="match status" value="1"/>
</dbReference>
<dbReference type="Gene3D" id="3.30.830.10">
    <property type="entry name" value="Metalloenzyme, LuxS/M16 peptidase-like"/>
    <property type="match status" value="2"/>
</dbReference>